<evidence type="ECO:0000256" key="1">
    <source>
        <dbReference type="SAM" id="MobiDB-lite"/>
    </source>
</evidence>
<feature type="compositionally biased region" description="Basic residues" evidence="1">
    <location>
        <begin position="14"/>
        <end position="33"/>
    </location>
</feature>
<feature type="non-terminal residue" evidence="2">
    <location>
        <position position="214"/>
    </location>
</feature>
<feature type="compositionally biased region" description="Basic residues" evidence="1">
    <location>
        <begin position="56"/>
        <end position="66"/>
    </location>
</feature>
<sequence length="214" mass="23697">DPRCGGRGPPPVPRRGRRTCARPVRLRGRRQPPRCRDGLGGRGRGAARCGGARLGTPRHGRHHRTKPIPVDGPAARSLGADDERRPAGARGGASRRCPGLCRQRVRARRHRPRARGSCPRPGRLRPADRNGGPRAGVGARTKRSGRSLSRTDRPRGRRAHPPRPRPEQRRHSGHALCQPKDSPQPRVEHPRQVGRRDQSRGGRPCPGRRLRRGM</sequence>
<feature type="compositionally biased region" description="Low complexity" evidence="1">
    <location>
        <begin position="92"/>
        <end position="102"/>
    </location>
</feature>
<feature type="compositionally biased region" description="Basic residues" evidence="1">
    <location>
        <begin position="103"/>
        <end position="114"/>
    </location>
</feature>
<feature type="non-terminal residue" evidence="2">
    <location>
        <position position="1"/>
    </location>
</feature>
<name>A0A6J4NUB7_9ACTN</name>
<organism evidence="2">
    <name type="scientific">uncultured Propionibacteriaceae bacterium</name>
    <dbReference type="NCBI Taxonomy" id="257457"/>
    <lineage>
        <taxon>Bacteria</taxon>
        <taxon>Bacillati</taxon>
        <taxon>Actinomycetota</taxon>
        <taxon>Actinomycetes</taxon>
        <taxon>Propionibacteriales</taxon>
        <taxon>Propionibacteriaceae</taxon>
        <taxon>environmental samples</taxon>
    </lineage>
</organism>
<protein>
    <submittedName>
        <fullName evidence="2">Two-component transcriptional response regulator, LuxR family</fullName>
    </submittedName>
</protein>
<gene>
    <name evidence="2" type="ORF">AVDCRST_MAG75-1897</name>
</gene>
<feature type="compositionally biased region" description="Low complexity" evidence="1">
    <location>
        <begin position="46"/>
        <end position="55"/>
    </location>
</feature>
<evidence type="ECO:0000313" key="2">
    <source>
        <dbReference type="EMBL" id="CAA9397068.1"/>
    </source>
</evidence>
<dbReference type="AlphaFoldDB" id="A0A6J4NUB7"/>
<proteinExistence type="predicted"/>
<dbReference type="EMBL" id="CADCUO010000118">
    <property type="protein sequence ID" value="CAA9397068.1"/>
    <property type="molecule type" value="Genomic_DNA"/>
</dbReference>
<reference evidence="2" key="1">
    <citation type="submission" date="2020-02" db="EMBL/GenBank/DDBJ databases">
        <authorList>
            <person name="Meier V. D."/>
        </authorList>
    </citation>
    <scope>NUCLEOTIDE SEQUENCE</scope>
    <source>
        <strain evidence="2">AVDCRST_MAG75</strain>
    </source>
</reference>
<feature type="region of interest" description="Disordered" evidence="1">
    <location>
        <begin position="1"/>
        <end position="214"/>
    </location>
</feature>
<feature type="compositionally biased region" description="Basic and acidic residues" evidence="1">
    <location>
        <begin position="186"/>
        <end position="200"/>
    </location>
</feature>
<accession>A0A6J4NUB7</accession>